<organism evidence="2 3">
    <name type="scientific">Armillaria gallica</name>
    <name type="common">Bulbous honey fungus</name>
    <name type="synonym">Armillaria bulbosa</name>
    <dbReference type="NCBI Taxonomy" id="47427"/>
    <lineage>
        <taxon>Eukaryota</taxon>
        <taxon>Fungi</taxon>
        <taxon>Dikarya</taxon>
        <taxon>Basidiomycota</taxon>
        <taxon>Agaricomycotina</taxon>
        <taxon>Agaricomycetes</taxon>
        <taxon>Agaricomycetidae</taxon>
        <taxon>Agaricales</taxon>
        <taxon>Marasmiineae</taxon>
        <taxon>Physalacriaceae</taxon>
        <taxon>Armillaria</taxon>
    </lineage>
</organism>
<reference evidence="3" key="1">
    <citation type="journal article" date="2017" name="Nat. Ecol. Evol.">
        <title>Genome expansion and lineage-specific genetic innovations in the forest pathogenic fungi Armillaria.</title>
        <authorList>
            <person name="Sipos G."/>
            <person name="Prasanna A.N."/>
            <person name="Walter M.C."/>
            <person name="O'Connor E."/>
            <person name="Balint B."/>
            <person name="Krizsan K."/>
            <person name="Kiss B."/>
            <person name="Hess J."/>
            <person name="Varga T."/>
            <person name="Slot J."/>
            <person name="Riley R."/>
            <person name="Boka B."/>
            <person name="Rigling D."/>
            <person name="Barry K."/>
            <person name="Lee J."/>
            <person name="Mihaltcheva S."/>
            <person name="LaButti K."/>
            <person name="Lipzen A."/>
            <person name="Waldron R."/>
            <person name="Moloney N.M."/>
            <person name="Sperisen C."/>
            <person name="Kredics L."/>
            <person name="Vagvoelgyi C."/>
            <person name="Patrignani A."/>
            <person name="Fitzpatrick D."/>
            <person name="Nagy I."/>
            <person name="Doyle S."/>
            <person name="Anderson J.B."/>
            <person name="Grigoriev I.V."/>
            <person name="Gueldener U."/>
            <person name="Muensterkoetter M."/>
            <person name="Nagy L.G."/>
        </authorList>
    </citation>
    <scope>NUCLEOTIDE SEQUENCE [LARGE SCALE GENOMIC DNA]</scope>
    <source>
        <strain evidence="3">Ar21-2</strain>
    </source>
</reference>
<evidence type="ECO:0000256" key="1">
    <source>
        <dbReference type="SAM" id="MobiDB-lite"/>
    </source>
</evidence>
<name>A0A2H3DML5_ARMGA</name>
<feature type="region of interest" description="Disordered" evidence="1">
    <location>
        <begin position="1"/>
        <end position="42"/>
    </location>
</feature>
<protein>
    <submittedName>
        <fullName evidence="2">Uncharacterized protein</fullName>
    </submittedName>
</protein>
<gene>
    <name evidence="2" type="ORF">ARMGADRAFT_1010147</name>
</gene>
<dbReference type="Proteomes" id="UP000217790">
    <property type="component" value="Unassembled WGS sequence"/>
</dbReference>
<proteinExistence type="predicted"/>
<accession>A0A2H3DML5</accession>
<sequence>MFHPDQYQSHHRAISRPPQPQSASYQYGHPTENMPGTTADDHHYPVTSRVVGQAPPGVCPTRLQHVSGHPHHGSYQESTYPPGHAPSPFAQFPVGGIALGQTHSWNSQPSYAPVLPPVIPVQPQHGNNPSFEVTDTTLRQWPQTDPDEYVWRFETMGAASVPRWDRSIRQKSGASPPPSILPVYLQHGSHQEPTPPPGHEASQHYRFPPGGGFASQDPSQQARQMNQYVPFQSSQVRSPVIGFSWTPYAPNESWENDPRFPASPTSTASAPFQDQFISQQSGVLLQPSAAAGQSQPPHIPTFEIMDTTLPERQHDRLHVLTVGQLFCPMCQSFKILRRGELLPHLGNVHGLRPKNDSIRCLACEGQPVIRHNISRHILEVHCVGRPDHECPCGYETWRKQIFDSHVKSCKNKKKSHKTALLVTTAIYVDS</sequence>
<dbReference type="AlphaFoldDB" id="A0A2H3DML5"/>
<dbReference type="InParanoid" id="A0A2H3DML5"/>
<dbReference type="EMBL" id="KZ293650">
    <property type="protein sequence ID" value="PBK96491.1"/>
    <property type="molecule type" value="Genomic_DNA"/>
</dbReference>
<evidence type="ECO:0000313" key="2">
    <source>
        <dbReference type="EMBL" id="PBK96491.1"/>
    </source>
</evidence>
<feature type="region of interest" description="Disordered" evidence="1">
    <location>
        <begin position="164"/>
        <end position="224"/>
    </location>
</feature>
<keyword evidence="3" id="KW-1185">Reference proteome</keyword>
<evidence type="ECO:0000313" key="3">
    <source>
        <dbReference type="Proteomes" id="UP000217790"/>
    </source>
</evidence>